<evidence type="ECO:0000256" key="1">
    <source>
        <dbReference type="SAM" id="MobiDB-lite"/>
    </source>
</evidence>
<dbReference type="Proteomes" id="UP000008281">
    <property type="component" value="Unassembled WGS sequence"/>
</dbReference>
<protein>
    <submittedName>
        <fullName evidence="2">Uncharacterized protein</fullName>
    </submittedName>
</protein>
<feature type="region of interest" description="Disordered" evidence="1">
    <location>
        <begin position="68"/>
        <end position="104"/>
    </location>
</feature>
<dbReference type="InParanoid" id="E3NIU5"/>
<gene>
    <name evidence="2" type="ORF">CRE_20580</name>
</gene>
<sequence>MSFFNHWNYPSLGFQKRNEDIVGLPELGIAGISEDYPDEYQYRWRDSPPRWFQPDPCGVIVADDGSAANPLPTLEPTPTAVKKTSGKRMPRARKHAEKKESVAKKNVEKKNVAKKVGFHCFIFKECCESTLEINDGKLSMMLCKACVKLNK</sequence>
<organism evidence="3">
    <name type="scientific">Caenorhabditis remanei</name>
    <name type="common">Caenorhabditis vulgaris</name>
    <dbReference type="NCBI Taxonomy" id="31234"/>
    <lineage>
        <taxon>Eukaryota</taxon>
        <taxon>Metazoa</taxon>
        <taxon>Ecdysozoa</taxon>
        <taxon>Nematoda</taxon>
        <taxon>Chromadorea</taxon>
        <taxon>Rhabditida</taxon>
        <taxon>Rhabditina</taxon>
        <taxon>Rhabditomorpha</taxon>
        <taxon>Rhabditoidea</taxon>
        <taxon>Rhabditidae</taxon>
        <taxon>Peloderinae</taxon>
        <taxon>Caenorhabditis</taxon>
    </lineage>
</organism>
<name>E3NIU5_CAERE</name>
<accession>E3NIU5</accession>
<evidence type="ECO:0000313" key="2">
    <source>
        <dbReference type="EMBL" id="EFO99345.1"/>
    </source>
</evidence>
<dbReference type="EMBL" id="DS268715">
    <property type="protein sequence ID" value="EFO99345.1"/>
    <property type="molecule type" value="Genomic_DNA"/>
</dbReference>
<evidence type="ECO:0000313" key="3">
    <source>
        <dbReference type="Proteomes" id="UP000008281"/>
    </source>
</evidence>
<keyword evidence="3" id="KW-1185">Reference proteome</keyword>
<reference evidence="2" key="1">
    <citation type="submission" date="2007-07" db="EMBL/GenBank/DDBJ databases">
        <title>PCAP assembly of the Caenorhabditis remanei genome.</title>
        <authorList>
            <consortium name="The Caenorhabditis remanei Sequencing Consortium"/>
            <person name="Wilson R.K."/>
        </authorList>
    </citation>
    <scope>NUCLEOTIDE SEQUENCE [LARGE SCALE GENOMIC DNA]</scope>
    <source>
        <strain evidence="2">PB4641</strain>
    </source>
</reference>
<dbReference type="HOGENOM" id="CLU_1808020_0_0_1"/>
<feature type="compositionally biased region" description="Basic residues" evidence="1">
    <location>
        <begin position="84"/>
        <end position="96"/>
    </location>
</feature>
<dbReference type="AlphaFoldDB" id="E3NIU5"/>
<proteinExistence type="predicted"/>